<comment type="caution">
    <text evidence="1">The sequence shown here is derived from an EMBL/GenBank/DDBJ whole genome shotgun (WGS) entry which is preliminary data.</text>
</comment>
<protein>
    <submittedName>
        <fullName evidence="1">Uncharacterized protein</fullName>
    </submittedName>
</protein>
<accession>A0A9W4UMJ7</accession>
<dbReference type="AlphaFoldDB" id="A0A9W4UMJ7"/>
<proteinExistence type="predicted"/>
<dbReference type="Proteomes" id="UP001152607">
    <property type="component" value="Unassembled WGS sequence"/>
</dbReference>
<dbReference type="EMBL" id="CAOQHR010000008">
    <property type="protein sequence ID" value="CAI6338926.1"/>
    <property type="molecule type" value="Genomic_DNA"/>
</dbReference>
<evidence type="ECO:0000313" key="1">
    <source>
        <dbReference type="EMBL" id="CAI6338926.1"/>
    </source>
</evidence>
<reference evidence="1" key="1">
    <citation type="submission" date="2023-01" db="EMBL/GenBank/DDBJ databases">
        <authorList>
            <person name="Van Ghelder C."/>
            <person name="Rancurel C."/>
        </authorList>
    </citation>
    <scope>NUCLEOTIDE SEQUENCE</scope>
    <source>
        <strain evidence="1">CNCM I-4278</strain>
    </source>
</reference>
<organism evidence="1 2">
    <name type="scientific">Periconia digitata</name>
    <dbReference type="NCBI Taxonomy" id="1303443"/>
    <lineage>
        <taxon>Eukaryota</taxon>
        <taxon>Fungi</taxon>
        <taxon>Dikarya</taxon>
        <taxon>Ascomycota</taxon>
        <taxon>Pezizomycotina</taxon>
        <taxon>Dothideomycetes</taxon>
        <taxon>Pleosporomycetidae</taxon>
        <taxon>Pleosporales</taxon>
        <taxon>Massarineae</taxon>
        <taxon>Periconiaceae</taxon>
        <taxon>Periconia</taxon>
    </lineage>
</organism>
<gene>
    <name evidence="1" type="ORF">PDIGIT_LOCUS12062</name>
</gene>
<name>A0A9W4UMJ7_9PLEO</name>
<evidence type="ECO:0000313" key="2">
    <source>
        <dbReference type="Proteomes" id="UP001152607"/>
    </source>
</evidence>
<keyword evidence="2" id="KW-1185">Reference proteome</keyword>
<sequence>MMCACMWTKSAESFEYHNQLLDGYVGEHLGSFTSISYPTTSAIIVSSIEDEKSHSSDKLIFIADIGKTT</sequence>